<dbReference type="InterPro" id="IPR036291">
    <property type="entry name" value="NAD(P)-bd_dom_sf"/>
</dbReference>
<dbReference type="SUPFAM" id="SSF51735">
    <property type="entry name" value="NAD(P)-binding Rossmann-fold domains"/>
    <property type="match status" value="1"/>
</dbReference>
<gene>
    <name evidence="3" type="ORF">BGZ95_001371</name>
</gene>
<dbReference type="Gene3D" id="3.40.50.720">
    <property type="entry name" value="NAD(P)-binding Rossmann-like Domain"/>
    <property type="match status" value="1"/>
</dbReference>
<protein>
    <submittedName>
        <fullName evidence="3">Uncharacterized protein</fullName>
    </submittedName>
</protein>
<reference evidence="3" key="1">
    <citation type="journal article" date="2020" name="Fungal Divers.">
        <title>Resolving the Mortierellaceae phylogeny through synthesis of multi-gene phylogenetics and phylogenomics.</title>
        <authorList>
            <person name="Vandepol N."/>
            <person name="Liber J."/>
            <person name="Desiro A."/>
            <person name="Na H."/>
            <person name="Kennedy M."/>
            <person name="Barry K."/>
            <person name="Grigoriev I.V."/>
            <person name="Miller A.N."/>
            <person name="O'Donnell K."/>
            <person name="Stajich J.E."/>
            <person name="Bonito G."/>
        </authorList>
    </citation>
    <scope>NUCLEOTIDE SEQUENCE</scope>
    <source>
        <strain evidence="3">NRRL 28262</strain>
    </source>
</reference>
<dbReference type="Pfam" id="PF13561">
    <property type="entry name" value="adh_short_C2"/>
    <property type="match status" value="1"/>
</dbReference>
<dbReference type="PRINTS" id="PR00081">
    <property type="entry name" value="GDHRDH"/>
</dbReference>
<evidence type="ECO:0000256" key="2">
    <source>
        <dbReference type="ARBA" id="ARBA00023002"/>
    </source>
</evidence>
<proteinExistence type="inferred from homology"/>
<comment type="caution">
    <text evidence="3">The sequence shown here is derived from an EMBL/GenBank/DDBJ whole genome shotgun (WGS) entry which is preliminary data.</text>
</comment>
<dbReference type="GO" id="GO:0016491">
    <property type="term" value="F:oxidoreductase activity"/>
    <property type="evidence" value="ECO:0007669"/>
    <property type="project" value="UniProtKB-KW"/>
</dbReference>
<keyword evidence="2" id="KW-0560">Oxidoreductase</keyword>
<evidence type="ECO:0000313" key="3">
    <source>
        <dbReference type="EMBL" id="KAG0270911.1"/>
    </source>
</evidence>
<dbReference type="PANTHER" id="PTHR24320:SF283">
    <property type="entry name" value="RETINOL DEHYDROGENASE 11"/>
    <property type="match status" value="1"/>
</dbReference>
<dbReference type="Proteomes" id="UP001194580">
    <property type="component" value="Unassembled WGS sequence"/>
</dbReference>
<dbReference type="EMBL" id="JAAAIL010001280">
    <property type="protein sequence ID" value="KAG0270911.1"/>
    <property type="molecule type" value="Genomic_DNA"/>
</dbReference>
<organism evidence="3 4">
    <name type="scientific">Linnemannia exigua</name>
    <dbReference type="NCBI Taxonomy" id="604196"/>
    <lineage>
        <taxon>Eukaryota</taxon>
        <taxon>Fungi</taxon>
        <taxon>Fungi incertae sedis</taxon>
        <taxon>Mucoromycota</taxon>
        <taxon>Mortierellomycotina</taxon>
        <taxon>Mortierellomycetes</taxon>
        <taxon>Mortierellales</taxon>
        <taxon>Mortierellaceae</taxon>
        <taxon>Linnemannia</taxon>
    </lineage>
</organism>
<evidence type="ECO:0000313" key="4">
    <source>
        <dbReference type="Proteomes" id="UP001194580"/>
    </source>
</evidence>
<dbReference type="InterPro" id="IPR002347">
    <property type="entry name" value="SDR_fam"/>
</dbReference>
<name>A0AAD4D7C7_9FUNG</name>
<dbReference type="PANTHER" id="PTHR24320">
    <property type="entry name" value="RETINOL DEHYDROGENASE"/>
    <property type="match status" value="1"/>
</dbReference>
<dbReference type="AlphaFoldDB" id="A0AAD4D7C7"/>
<accession>A0AAD4D7C7</accession>
<dbReference type="Pfam" id="PF00106">
    <property type="entry name" value="adh_short"/>
    <property type="match status" value="1"/>
</dbReference>
<comment type="similarity">
    <text evidence="1">Belongs to the short-chain dehydrogenases/reductases (SDR) family.</text>
</comment>
<evidence type="ECO:0000256" key="1">
    <source>
        <dbReference type="ARBA" id="ARBA00006484"/>
    </source>
</evidence>
<sequence>MTKQIIVITGGNVGIGFECAKNLISSQTNKVHIVLGCRDSARAALGIKNLAALAVGDNTIESKPLDLASFKSTRAFAEDIKASFPNGIHALVLNAGVMATSLRLTEDKRETNMQVNHLSQFLLAQLLLPSLTAGHASRPEEPSTIVFVSSSLHIPGVGKGKGPILTMETVDGAQDFDGMVAYRNSKLTQAIATHVLAASVDSKVITVNAVCPGFIPTTDLKRESGFATRLMMNNILAKASFATTVQEGGLRVYNTVMGENRLKNGIYYMNGEVSESSEESRDPVKQKLWWNWSCEVVGLESLSQK</sequence>
<keyword evidence="4" id="KW-1185">Reference proteome</keyword>